<dbReference type="EMBL" id="AP017424">
    <property type="protein sequence ID" value="BAU81475.1"/>
    <property type="molecule type" value="Genomic_DNA"/>
</dbReference>
<dbReference type="KEGG" id="slau:SLA_0520"/>
<evidence type="ECO:0000313" key="2">
    <source>
        <dbReference type="EMBL" id="BAU81475.1"/>
    </source>
</evidence>
<feature type="compositionally biased region" description="Low complexity" evidence="1">
    <location>
        <begin position="100"/>
        <end position="114"/>
    </location>
</feature>
<protein>
    <submittedName>
        <fullName evidence="2">Uncharacterized protein</fullName>
    </submittedName>
</protein>
<dbReference type="Proteomes" id="UP000217676">
    <property type="component" value="Chromosome"/>
</dbReference>
<evidence type="ECO:0000313" key="3">
    <source>
        <dbReference type="Proteomes" id="UP000217676"/>
    </source>
</evidence>
<sequence>MSFASERLRPHPPHGRPEVRLAAAIGWLCLTEEPIPEDPHQAIDTLATDERAHAMDTLPWMYAAAGTGEPGLLRCMRRMIHPEEPEPRAEDSRAPTGSVSTRSAQSAPGSSSSGGIDGVMTIIV</sequence>
<proteinExistence type="predicted"/>
<organism evidence="2 3">
    <name type="scientific">Streptomyces laurentii</name>
    <dbReference type="NCBI Taxonomy" id="39478"/>
    <lineage>
        <taxon>Bacteria</taxon>
        <taxon>Bacillati</taxon>
        <taxon>Actinomycetota</taxon>
        <taxon>Actinomycetes</taxon>
        <taxon>Kitasatosporales</taxon>
        <taxon>Streptomycetaceae</taxon>
        <taxon>Streptomyces</taxon>
    </lineage>
</organism>
<feature type="region of interest" description="Disordered" evidence="1">
    <location>
        <begin position="79"/>
        <end position="124"/>
    </location>
</feature>
<gene>
    <name evidence="2" type="ORF">SLA_0520</name>
</gene>
<reference evidence="2 3" key="1">
    <citation type="journal article" date="2016" name="Genome Announc.">
        <title>Complete Genome Sequence of Thiostrepton-Producing Streptomyces laurentii ATCC 31255.</title>
        <authorList>
            <person name="Doi K."/>
            <person name="Fujino Y."/>
            <person name="Nagayoshi Y."/>
            <person name="Ohshima T."/>
            <person name="Ogata S."/>
        </authorList>
    </citation>
    <scope>NUCLEOTIDE SEQUENCE [LARGE SCALE GENOMIC DNA]</scope>
    <source>
        <strain evidence="2 3">ATCC 31255</strain>
    </source>
</reference>
<feature type="compositionally biased region" description="Basic and acidic residues" evidence="1">
    <location>
        <begin position="80"/>
        <end position="93"/>
    </location>
</feature>
<keyword evidence="3" id="KW-1185">Reference proteome</keyword>
<evidence type="ECO:0000256" key="1">
    <source>
        <dbReference type="SAM" id="MobiDB-lite"/>
    </source>
</evidence>
<accession>A0A160NUH9</accession>
<dbReference type="AlphaFoldDB" id="A0A160NUH9"/>
<name>A0A160NUH9_STRLU</name>